<protein>
    <recommendedName>
        <fullName evidence="6">Proliferating cell nuclear antigen PCNA C-terminal domain-containing protein</fullName>
    </recommendedName>
</protein>
<evidence type="ECO:0000256" key="2">
    <source>
        <dbReference type="ARBA" id="ARBA00023125"/>
    </source>
</evidence>
<evidence type="ECO:0000313" key="5">
    <source>
        <dbReference type="EMBL" id="QHU06134.1"/>
    </source>
</evidence>
<feature type="domain" description="Proliferating cell nuclear antigen PCNA C-terminal" evidence="4">
    <location>
        <begin position="134"/>
        <end position="260"/>
    </location>
</feature>
<dbReference type="SUPFAM" id="SSF55979">
    <property type="entry name" value="DNA clamp"/>
    <property type="match status" value="2"/>
</dbReference>
<dbReference type="EMBL" id="MN740430">
    <property type="protein sequence ID" value="QHU06134.1"/>
    <property type="molecule type" value="Genomic_DNA"/>
</dbReference>
<dbReference type="GO" id="GO:0006272">
    <property type="term" value="P:leading strand elongation"/>
    <property type="evidence" value="ECO:0007669"/>
    <property type="project" value="TreeGrafter"/>
</dbReference>
<feature type="domain" description="Proliferating cell nuclear antigen PCNA N-terminal" evidence="3">
    <location>
        <begin position="9"/>
        <end position="128"/>
    </location>
</feature>
<comment type="similarity">
    <text evidence="1">Belongs to the PCNA family.</text>
</comment>
<dbReference type="Gene3D" id="3.70.10.10">
    <property type="match status" value="1"/>
</dbReference>
<evidence type="ECO:0008006" key="6">
    <source>
        <dbReference type="Google" id="ProtNLM"/>
    </source>
</evidence>
<reference evidence="5" key="1">
    <citation type="journal article" date="2020" name="Nature">
        <title>Giant virus diversity and host interactions through global metagenomics.</title>
        <authorList>
            <person name="Schulz F."/>
            <person name="Roux S."/>
            <person name="Paez-Espino D."/>
            <person name="Jungbluth S."/>
            <person name="Walsh D.A."/>
            <person name="Denef V.J."/>
            <person name="McMahon K.D."/>
            <person name="Konstantinidis K.T."/>
            <person name="Eloe-Fadrosh E.A."/>
            <person name="Kyrpides N.C."/>
            <person name="Woyke T."/>
        </authorList>
    </citation>
    <scope>NUCLEOTIDE SEQUENCE</scope>
    <source>
        <strain evidence="5">GVMAG-M-3300027747-57</strain>
    </source>
</reference>
<dbReference type="InterPro" id="IPR022649">
    <property type="entry name" value="Pr_cel_nuc_antig_C"/>
</dbReference>
<organism evidence="5">
    <name type="scientific">viral metagenome</name>
    <dbReference type="NCBI Taxonomy" id="1070528"/>
    <lineage>
        <taxon>unclassified sequences</taxon>
        <taxon>metagenomes</taxon>
        <taxon>organismal metagenomes</taxon>
    </lineage>
</organism>
<evidence type="ECO:0000259" key="3">
    <source>
        <dbReference type="Pfam" id="PF00705"/>
    </source>
</evidence>
<dbReference type="PRINTS" id="PR00339">
    <property type="entry name" value="PCNACYCLIN"/>
</dbReference>
<dbReference type="InterPro" id="IPR000730">
    <property type="entry name" value="Pr_cel_nuc_antig"/>
</dbReference>
<dbReference type="Pfam" id="PF00705">
    <property type="entry name" value="PCNA_N"/>
    <property type="match status" value="1"/>
</dbReference>
<keyword evidence="2" id="KW-0238">DNA-binding</keyword>
<dbReference type="GO" id="GO:0006275">
    <property type="term" value="P:regulation of DNA replication"/>
    <property type="evidence" value="ECO:0007669"/>
    <property type="project" value="InterPro"/>
</dbReference>
<proteinExistence type="inferred from homology"/>
<name>A0A6C0JQY0_9ZZZZ</name>
<dbReference type="PANTHER" id="PTHR11352">
    <property type="entry name" value="PROLIFERATING CELL NUCLEAR ANTIGEN"/>
    <property type="match status" value="1"/>
</dbReference>
<dbReference type="InterPro" id="IPR022648">
    <property type="entry name" value="Pr_cel_nuc_antig_N"/>
</dbReference>
<dbReference type="PANTHER" id="PTHR11352:SF0">
    <property type="entry name" value="PROLIFERATING CELL NUCLEAR ANTIGEN"/>
    <property type="match status" value="1"/>
</dbReference>
<dbReference type="GO" id="GO:0030337">
    <property type="term" value="F:DNA polymerase processivity factor activity"/>
    <property type="evidence" value="ECO:0007669"/>
    <property type="project" value="InterPro"/>
</dbReference>
<accession>A0A6C0JQY0</accession>
<dbReference type="CDD" id="cd00577">
    <property type="entry name" value="PCNA"/>
    <property type="match status" value="1"/>
</dbReference>
<dbReference type="InterPro" id="IPR046938">
    <property type="entry name" value="DNA_clamp_sf"/>
</dbReference>
<dbReference type="Pfam" id="PF02747">
    <property type="entry name" value="PCNA_C"/>
    <property type="match status" value="1"/>
</dbReference>
<dbReference type="AlphaFoldDB" id="A0A6C0JQY0"/>
<evidence type="ECO:0000256" key="1">
    <source>
        <dbReference type="ARBA" id="ARBA00010462"/>
    </source>
</evidence>
<evidence type="ECO:0000259" key="4">
    <source>
        <dbReference type="Pfam" id="PF02747"/>
    </source>
</evidence>
<sequence length="264" mass="30336">MNIVISSPQKAEIFTAMFQNTKAFTENINIMFEKERMYLQSMDSSRVSIFEYVLPNTWFDKYEHVNEGCVSIGLNSVLLFKILSTRDKIQEISLTFDPENNDKLFISFTSENKTIFDKHFEMPLMDLEEQLMDIPAMESDAEFTIPSGTFASLVGQLRMFGDTIDIVCSEEKIEMNSLSEGFGKMTVNIDIDDLDSYAINEGETIQLSFSLNILNNICAYHKITKDIEVKFIKNFPMKIIYYLDNTLDSSSAKMTFYLAPKIND</sequence>
<dbReference type="HAMAP" id="MF_00317">
    <property type="entry name" value="DNApol_clamp_arch"/>
    <property type="match status" value="1"/>
</dbReference>
<dbReference type="GO" id="GO:0003677">
    <property type="term" value="F:DNA binding"/>
    <property type="evidence" value="ECO:0007669"/>
    <property type="project" value="UniProtKB-KW"/>
</dbReference>